<dbReference type="GO" id="GO:0003676">
    <property type="term" value="F:nucleic acid binding"/>
    <property type="evidence" value="ECO:0007669"/>
    <property type="project" value="InterPro"/>
</dbReference>
<protein>
    <submittedName>
        <fullName evidence="2">IS630 family insertion sequence transposase domain-containing protein</fullName>
    </submittedName>
</protein>
<dbReference type="AlphaFoldDB" id="A0A1L5PAM4"/>
<name>A0A1L5PAM4_RHIET</name>
<dbReference type="Proteomes" id="UP000185109">
    <property type="component" value="Plasmid pRsp8C3a"/>
</dbReference>
<evidence type="ECO:0000313" key="2">
    <source>
        <dbReference type="EMBL" id="APO77152.1"/>
    </source>
</evidence>
<dbReference type="Pfam" id="PF13358">
    <property type="entry name" value="DDE_3"/>
    <property type="match status" value="1"/>
</dbReference>
<feature type="domain" description="Tc1-like transposase DDE" evidence="1">
    <location>
        <begin position="29"/>
        <end position="127"/>
    </location>
</feature>
<dbReference type="PANTHER" id="PTHR46564">
    <property type="entry name" value="TRANSPOSASE"/>
    <property type="match status" value="1"/>
</dbReference>
<reference evidence="2 3" key="1">
    <citation type="submission" date="2016-09" db="EMBL/GenBank/DDBJ databases">
        <title>The complete genome sequences of Rhizobium gallicum, symbiovars gallicum and phaseoli, symbionts associated to common bean (Phaseolus vulgaris).</title>
        <authorList>
            <person name="Bustos P."/>
            <person name="Santamaria R.I."/>
            <person name="Perez-Carrascal O.M."/>
            <person name="Juarez S."/>
            <person name="Lozano L."/>
            <person name="Martinez-Flores I."/>
            <person name="Martinez-Romero E."/>
            <person name="Cevallos M."/>
            <person name="Romero D."/>
            <person name="Davila G."/>
            <person name="Gonzalez V."/>
        </authorList>
    </citation>
    <scope>NUCLEOTIDE SEQUENCE [LARGE SCALE GENOMIC DNA]</scope>
    <source>
        <strain evidence="2 3">8C-3</strain>
        <plasmid evidence="3">Plasmid prsp8c3a</plasmid>
    </source>
</reference>
<evidence type="ECO:0000259" key="1">
    <source>
        <dbReference type="Pfam" id="PF13358"/>
    </source>
</evidence>
<evidence type="ECO:0000313" key="3">
    <source>
        <dbReference type="Proteomes" id="UP000185109"/>
    </source>
</evidence>
<organism evidence="2 3">
    <name type="scientific">Rhizobium etli 8C-3</name>
    <dbReference type="NCBI Taxonomy" id="538025"/>
    <lineage>
        <taxon>Bacteria</taxon>
        <taxon>Pseudomonadati</taxon>
        <taxon>Pseudomonadota</taxon>
        <taxon>Alphaproteobacteria</taxon>
        <taxon>Hyphomicrobiales</taxon>
        <taxon>Rhizobiaceae</taxon>
        <taxon>Rhizobium/Agrobacterium group</taxon>
        <taxon>Rhizobium</taxon>
    </lineage>
</organism>
<geneLocation type="plasmid" evidence="3">
    <name>prsp8c3a</name>
</geneLocation>
<sequence>MQACADVQFERAVSSWRAARPLETPTFTGGLRLTGMTAPFVYNGAMNGNAFLAYVEQVLLPTLQIRDVVVMDNLPAQKTAGVRDVIERAGAKLMFLPAYSLDSNPIDAFSKLKAMLRRRSERKIDTLCDAVSALINRFTPADCANFRAAGYYPDLTGSALAGR</sequence>
<accession>A0A1L5PAM4</accession>
<dbReference type="Gene3D" id="3.30.420.10">
    <property type="entry name" value="Ribonuclease H-like superfamily/Ribonuclease H"/>
    <property type="match status" value="1"/>
</dbReference>
<dbReference type="InterPro" id="IPR038717">
    <property type="entry name" value="Tc1-like_DDE_dom"/>
</dbReference>
<keyword evidence="2" id="KW-0614">Plasmid</keyword>
<dbReference type="EMBL" id="CP017242">
    <property type="protein sequence ID" value="APO77152.1"/>
    <property type="molecule type" value="Genomic_DNA"/>
</dbReference>
<dbReference type="InterPro" id="IPR036397">
    <property type="entry name" value="RNaseH_sf"/>
</dbReference>
<proteinExistence type="predicted"/>
<dbReference type="PANTHER" id="PTHR46564:SF1">
    <property type="entry name" value="TRANSPOSASE"/>
    <property type="match status" value="1"/>
</dbReference>
<gene>
    <name evidence="2" type="ORF">AM571_PA00268</name>
</gene>